<sequence length="201" mass="20977">MRATRLIGVVACLLFAAACSPVQHQVGDAAPAGSPAPTVAAPTATAPTVTPTTPASTPSSTIEATRAPLLLGPAGYGALKIGMTEKQAKATGMLTPFTNSGCRIAYLRGFPQGKGAVFVSPTLGLIAINAWGTMKTPEGVRVGTSTAEMRRIYPKRQFVDGDGDYEKVFVKVSNQAVYRIAVNGGKVTELTLQHAHQDCYE</sequence>
<feature type="region of interest" description="Disordered" evidence="1">
    <location>
        <begin position="27"/>
        <end position="61"/>
    </location>
</feature>
<dbReference type="RefSeq" id="WP_147315688.1">
    <property type="nucleotide sequence ID" value="NZ_BONB01000011.1"/>
</dbReference>
<comment type="caution">
    <text evidence="3">The sequence shown here is derived from an EMBL/GenBank/DDBJ whole genome shotgun (WGS) entry which is preliminary data.</text>
</comment>
<dbReference type="EMBL" id="QUMQ01000001">
    <property type="protein sequence ID" value="REG00516.1"/>
    <property type="molecule type" value="Genomic_DNA"/>
</dbReference>
<organism evidence="3 4">
    <name type="scientific">Asanoa ferruginea</name>
    <dbReference type="NCBI Taxonomy" id="53367"/>
    <lineage>
        <taxon>Bacteria</taxon>
        <taxon>Bacillati</taxon>
        <taxon>Actinomycetota</taxon>
        <taxon>Actinomycetes</taxon>
        <taxon>Micromonosporales</taxon>
        <taxon>Micromonosporaceae</taxon>
        <taxon>Asanoa</taxon>
    </lineage>
</organism>
<gene>
    <name evidence="3" type="ORF">DFJ67_6570</name>
</gene>
<dbReference type="AlphaFoldDB" id="A0A3D9ZTL5"/>
<dbReference type="PROSITE" id="PS51257">
    <property type="entry name" value="PROKAR_LIPOPROTEIN"/>
    <property type="match status" value="1"/>
</dbReference>
<reference evidence="3 4" key="1">
    <citation type="submission" date="2018-08" db="EMBL/GenBank/DDBJ databases">
        <title>Sequencing the genomes of 1000 actinobacteria strains.</title>
        <authorList>
            <person name="Klenk H.-P."/>
        </authorList>
    </citation>
    <scope>NUCLEOTIDE SEQUENCE [LARGE SCALE GENOMIC DNA]</scope>
    <source>
        <strain evidence="3 4">DSM 44099</strain>
    </source>
</reference>
<feature type="chain" id="PRO_5039453875" evidence="2">
    <location>
        <begin position="25"/>
        <end position="201"/>
    </location>
</feature>
<feature type="signal peptide" evidence="2">
    <location>
        <begin position="1"/>
        <end position="24"/>
    </location>
</feature>
<evidence type="ECO:0000313" key="4">
    <source>
        <dbReference type="Proteomes" id="UP000256913"/>
    </source>
</evidence>
<evidence type="ECO:0000256" key="1">
    <source>
        <dbReference type="SAM" id="MobiDB-lite"/>
    </source>
</evidence>
<keyword evidence="2" id="KW-0732">Signal</keyword>
<protein>
    <submittedName>
        <fullName evidence="3">Uncharacterized protein</fullName>
    </submittedName>
</protein>
<name>A0A3D9ZTL5_9ACTN</name>
<keyword evidence="4" id="KW-1185">Reference proteome</keyword>
<evidence type="ECO:0000313" key="3">
    <source>
        <dbReference type="EMBL" id="REG00516.1"/>
    </source>
</evidence>
<proteinExistence type="predicted"/>
<dbReference type="OrthoDB" id="3695075at2"/>
<dbReference type="Proteomes" id="UP000256913">
    <property type="component" value="Unassembled WGS sequence"/>
</dbReference>
<evidence type="ECO:0000256" key="2">
    <source>
        <dbReference type="SAM" id="SignalP"/>
    </source>
</evidence>
<feature type="compositionally biased region" description="Low complexity" evidence="1">
    <location>
        <begin position="29"/>
        <end position="61"/>
    </location>
</feature>
<accession>A0A3D9ZTL5</accession>